<feature type="transmembrane region" description="Helical" evidence="6">
    <location>
        <begin position="221"/>
        <end position="241"/>
    </location>
</feature>
<reference evidence="7 8" key="1">
    <citation type="submission" date="2019-07" db="EMBL/GenBank/DDBJ databases">
        <title>Whole genome shotgun sequence of Actinotalea fermentans NBRC 105374.</title>
        <authorList>
            <person name="Hosoyama A."/>
            <person name="Uohara A."/>
            <person name="Ohji S."/>
            <person name="Ichikawa N."/>
        </authorList>
    </citation>
    <scope>NUCLEOTIDE SEQUENCE [LARGE SCALE GENOMIC DNA]</scope>
    <source>
        <strain evidence="7 8">NBRC 105374</strain>
    </source>
</reference>
<evidence type="ECO:0000256" key="2">
    <source>
        <dbReference type="ARBA" id="ARBA00007524"/>
    </source>
</evidence>
<dbReference type="Pfam" id="PF03073">
    <property type="entry name" value="TspO_MBR"/>
    <property type="match status" value="1"/>
</dbReference>
<feature type="transmembrane region" description="Helical" evidence="6">
    <location>
        <begin position="71"/>
        <end position="90"/>
    </location>
</feature>
<dbReference type="PANTHER" id="PTHR33802:SF1">
    <property type="entry name" value="XK-RELATED PROTEIN"/>
    <property type="match status" value="1"/>
</dbReference>
<feature type="transmembrane region" description="Helical" evidence="6">
    <location>
        <begin position="164"/>
        <end position="185"/>
    </location>
</feature>
<evidence type="ECO:0000256" key="4">
    <source>
        <dbReference type="ARBA" id="ARBA00022989"/>
    </source>
</evidence>
<sequence length="274" mass="27464">MAAALAPPAPAPAAARPSDVVRQVVVLVGALLATLAGFWGSGAGGGTSQQEVGDGALAADATPVAPGEPAFGIWSVIYLGLVAYAVWQALPIQRTDARARRTGWLVLASMVLNAGWIAVVQADLIEASVVVIVAILAVLVLTVRRLQERAPTGIVEGVVVDGTIGLYLGCVTVATVANAFSVAVAAGADARTPAADLWAVLALSVAGVAGVGYALWTRGRLAIGAAMAWGLAWVVVARTGGDLRSTPAAVAAGIAAVLIVVATSVARLRRARAS</sequence>
<evidence type="ECO:0000313" key="7">
    <source>
        <dbReference type="EMBL" id="GEN78588.1"/>
    </source>
</evidence>
<evidence type="ECO:0000256" key="1">
    <source>
        <dbReference type="ARBA" id="ARBA00004141"/>
    </source>
</evidence>
<feature type="transmembrane region" description="Helical" evidence="6">
    <location>
        <begin position="102"/>
        <end position="119"/>
    </location>
</feature>
<evidence type="ECO:0000256" key="5">
    <source>
        <dbReference type="ARBA" id="ARBA00023136"/>
    </source>
</evidence>
<evidence type="ECO:0000313" key="8">
    <source>
        <dbReference type="Proteomes" id="UP000321484"/>
    </source>
</evidence>
<dbReference type="InterPro" id="IPR004307">
    <property type="entry name" value="TspO_MBR"/>
</dbReference>
<dbReference type="AlphaFoldDB" id="A0A511YTQ9"/>
<feature type="transmembrane region" description="Helical" evidence="6">
    <location>
        <begin position="20"/>
        <end position="39"/>
    </location>
</feature>
<dbReference type="Gene3D" id="1.20.1260.100">
    <property type="entry name" value="TspO/MBR protein"/>
    <property type="match status" value="1"/>
</dbReference>
<feature type="transmembrane region" description="Helical" evidence="6">
    <location>
        <begin position="125"/>
        <end position="143"/>
    </location>
</feature>
<dbReference type="PANTHER" id="PTHR33802">
    <property type="entry name" value="SI:CH211-161H7.5-RELATED"/>
    <property type="match status" value="1"/>
</dbReference>
<evidence type="ECO:0000256" key="6">
    <source>
        <dbReference type="SAM" id="Phobius"/>
    </source>
</evidence>
<keyword evidence="8" id="KW-1185">Reference proteome</keyword>
<dbReference type="OrthoDB" id="5189031at2"/>
<comment type="subcellular location">
    <subcellularLocation>
        <location evidence="1">Membrane</location>
        <topology evidence="1">Multi-pass membrane protein</topology>
    </subcellularLocation>
</comment>
<keyword evidence="5 6" id="KW-0472">Membrane</keyword>
<dbReference type="Proteomes" id="UP000321484">
    <property type="component" value="Unassembled WGS sequence"/>
</dbReference>
<dbReference type="GO" id="GO:0016020">
    <property type="term" value="C:membrane"/>
    <property type="evidence" value="ECO:0007669"/>
    <property type="project" value="UniProtKB-SubCell"/>
</dbReference>
<proteinExistence type="inferred from homology"/>
<organism evidence="7 8">
    <name type="scientific">Actinotalea fermentans</name>
    <dbReference type="NCBI Taxonomy" id="43671"/>
    <lineage>
        <taxon>Bacteria</taxon>
        <taxon>Bacillati</taxon>
        <taxon>Actinomycetota</taxon>
        <taxon>Actinomycetes</taxon>
        <taxon>Micrococcales</taxon>
        <taxon>Cellulomonadaceae</taxon>
        <taxon>Actinotalea</taxon>
    </lineage>
</organism>
<comment type="similarity">
    <text evidence="2">Belongs to the TspO/BZRP family.</text>
</comment>
<name>A0A511YTQ9_9CELL</name>
<keyword evidence="3 6" id="KW-0812">Transmembrane</keyword>
<dbReference type="EMBL" id="BJYK01000001">
    <property type="protein sequence ID" value="GEN78588.1"/>
    <property type="molecule type" value="Genomic_DNA"/>
</dbReference>
<feature type="transmembrane region" description="Helical" evidence="6">
    <location>
        <begin position="247"/>
        <end position="268"/>
    </location>
</feature>
<accession>A0A511YTQ9</accession>
<gene>
    <name evidence="7" type="ORF">AFE02nite_03220</name>
</gene>
<dbReference type="InterPro" id="IPR038330">
    <property type="entry name" value="TspO/MBR-related_sf"/>
</dbReference>
<evidence type="ECO:0000256" key="3">
    <source>
        <dbReference type="ARBA" id="ARBA00022692"/>
    </source>
</evidence>
<comment type="caution">
    <text evidence="7">The sequence shown here is derived from an EMBL/GenBank/DDBJ whole genome shotgun (WGS) entry which is preliminary data.</text>
</comment>
<protein>
    <submittedName>
        <fullName evidence="7">Tryptophan-rich sensory protein</fullName>
    </submittedName>
</protein>
<feature type="transmembrane region" description="Helical" evidence="6">
    <location>
        <begin position="197"/>
        <end position="216"/>
    </location>
</feature>
<dbReference type="RefSeq" id="WP_034243441.1">
    <property type="nucleotide sequence ID" value="NZ_BJYK01000001.1"/>
</dbReference>
<keyword evidence="4 6" id="KW-1133">Transmembrane helix</keyword>